<keyword evidence="1" id="KW-0812">Transmembrane</keyword>
<dbReference type="Proteomes" id="UP000535543">
    <property type="component" value="Unassembled WGS sequence"/>
</dbReference>
<feature type="transmembrane region" description="Helical" evidence="1">
    <location>
        <begin position="12"/>
        <end position="35"/>
    </location>
</feature>
<keyword evidence="3" id="KW-1185">Reference proteome</keyword>
<evidence type="ECO:0000313" key="2">
    <source>
        <dbReference type="EMBL" id="NMN99561.1"/>
    </source>
</evidence>
<dbReference type="RefSeq" id="WP_169594944.1">
    <property type="nucleotide sequence ID" value="NZ_VCQU01000020.1"/>
</dbReference>
<reference evidence="2 3" key="1">
    <citation type="submission" date="2019-05" db="EMBL/GenBank/DDBJ databases">
        <authorList>
            <person name="Lee S.D."/>
        </authorList>
    </citation>
    <scope>NUCLEOTIDE SEQUENCE [LARGE SCALE GENOMIC DNA]</scope>
    <source>
        <strain evidence="2 3">YC2-7</strain>
    </source>
</reference>
<reference evidence="2 3" key="2">
    <citation type="submission" date="2020-06" db="EMBL/GenBank/DDBJ databases">
        <title>Antribacter stalactiti gen. nov., sp. nov., a new member of the family Nacardiaceae isolated from a cave.</title>
        <authorList>
            <person name="Kim I.S."/>
        </authorList>
    </citation>
    <scope>NUCLEOTIDE SEQUENCE [LARGE SCALE GENOMIC DNA]</scope>
    <source>
        <strain evidence="2 3">YC2-7</strain>
    </source>
</reference>
<evidence type="ECO:0000313" key="3">
    <source>
        <dbReference type="Proteomes" id="UP000535543"/>
    </source>
</evidence>
<accession>A0A848KMX0</accession>
<protein>
    <submittedName>
        <fullName evidence="2">DUF998 domain-containing protein</fullName>
    </submittedName>
</protein>
<proteinExistence type="predicted"/>
<keyword evidence="1" id="KW-1133">Transmembrane helix</keyword>
<keyword evidence="1" id="KW-0472">Membrane</keyword>
<dbReference type="InterPro" id="IPR009339">
    <property type="entry name" value="DUF998"/>
</dbReference>
<evidence type="ECO:0000256" key="1">
    <source>
        <dbReference type="SAM" id="Phobius"/>
    </source>
</evidence>
<feature type="transmembrane region" description="Helical" evidence="1">
    <location>
        <begin position="185"/>
        <end position="201"/>
    </location>
</feature>
<feature type="transmembrane region" description="Helical" evidence="1">
    <location>
        <begin position="146"/>
        <end position="165"/>
    </location>
</feature>
<comment type="caution">
    <text evidence="2">The sequence shown here is derived from an EMBL/GenBank/DDBJ whole genome shotgun (WGS) entry which is preliminary data.</text>
</comment>
<feature type="transmembrane region" description="Helical" evidence="1">
    <location>
        <begin position="121"/>
        <end position="139"/>
    </location>
</feature>
<sequence>MTRLTQHGYATIAGASWVATALYFPVSVAVAATWSPPYNVREHLISDLGTARSPAQVWMNLTFIGIGVLTATGAAALACVREGRTAARSVACVLLVVAGMANVAVGLVPSDGDATLHKLAAVTYFLAHVGAMALLLLAFGHARPALAAWTATFIVVAIAGSVALVDDGHFGLGAGVAERFALDTLAVWRIGVGLSLLAVEFRRFRS</sequence>
<feature type="transmembrane region" description="Helical" evidence="1">
    <location>
        <begin position="55"/>
        <end position="78"/>
    </location>
</feature>
<organism evidence="2 3">
    <name type="scientific">Antrihabitans stalactiti</name>
    <dbReference type="NCBI Taxonomy" id="2584121"/>
    <lineage>
        <taxon>Bacteria</taxon>
        <taxon>Bacillati</taxon>
        <taxon>Actinomycetota</taxon>
        <taxon>Actinomycetes</taxon>
        <taxon>Mycobacteriales</taxon>
        <taxon>Nocardiaceae</taxon>
        <taxon>Antrihabitans</taxon>
    </lineage>
</organism>
<gene>
    <name evidence="2" type="ORF">FGL95_31540</name>
</gene>
<dbReference type="AlphaFoldDB" id="A0A848KMX0"/>
<feature type="transmembrane region" description="Helical" evidence="1">
    <location>
        <begin position="90"/>
        <end position="109"/>
    </location>
</feature>
<dbReference type="Pfam" id="PF06197">
    <property type="entry name" value="DUF998"/>
    <property type="match status" value="1"/>
</dbReference>
<dbReference type="EMBL" id="VCQU01000020">
    <property type="protein sequence ID" value="NMN99561.1"/>
    <property type="molecule type" value="Genomic_DNA"/>
</dbReference>
<name>A0A848KMX0_9NOCA</name>